<dbReference type="InterPro" id="IPR006311">
    <property type="entry name" value="TAT_signal"/>
</dbReference>
<gene>
    <name evidence="3" type="ORF">WKW82_10790</name>
</gene>
<dbReference type="RefSeq" id="WP_340342285.1">
    <property type="nucleotide sequence ID" value="NZ_JBBKZT010000004.1"/>
</dbReference>
<dbReference type="CDD" id="cd13578">
    <property type="entry name" value="PBP2_Bug27"/>
    <property type="match status" value="1"/>
</dbReference>
<dbReference type="Gene3D" id="3.40.190.10">
    <property type="entry name" value="Periplasmic binding protein-like II"/>
    <property type="match status" value="1"/>
</dbReference>
<protein>
    <submittedName>
        <fullName evidence="3">Tripartite tricarboxylate transporter substrate binding protein</fullName>
    </submittedName>
</protein>
<reference evidence="3 4" key="1">
    <citation type="submission" date="2024-03" db="EMBL/GenBank/DDBJ databases">
        <title>Novel species of the genus Variovorax.</title>
        <authorList>
            <person name="Liu Q."/>
            <person name="Xin Y.-H."/>
        </authorList>
    </citation>
    <scope>NUCLEOTIDE SEQUENCE [LARGE SCALE GENOMIC DNA]</scope>
    <source>
        <strain evidence="3 4">KACC 18900</strain>
    </source>
</reference>
<dbReference type="Pfam" id="PF03401">
    <property type="entry name" value="TctC"/>
    <property type="match status" value="1"/>
</dbReference>
<dbReference type="SUPFAM" id="SSF53850">
    <property type="entry name" value="Periplasmic binding protein-like II"/>
    <property type="match status" value="1"/>
</dbReference>
<sequence>MPHAHPSSRRTFIGRLGAAALASAATPLFAQGKWPDKPIKLVVPFAAGVSPDVVARIISEPLGRALGQPIVIDNRAGAAGIIGAEAAARSPGDGYTLFMTVNSIMAINPNVYTSLPYDTFRDFAPVTQIAFVPYVLVTGPNQPDKSLKDLLARARAKAESIEYGSLGVGSGPHVVMEMMNNMAGVHMVHVPYKGSPIADVMAGQVPLAFEPATTAIPLIKGGKLRALAVTSRKRNPSLPDVPAVDELLPGYDGDGWQGFYVPAATPKDIVARFNTEVVKILGQQDVRNKLAELGLQPVGNSVEEFAKVTRGDFDKWGKIARANKIRIDS</sequence>
<dbReference type="PANTHER" id="PTHR42928">
    <property type="entry name" value="TRICARBOXYLATE-BINDING PROTEIN"/>
    <property type="match status" value="1"/>
</dbReference>
<dbReference type="EMBL" id="JBBKZT010000004">
    <property type="protein sequence ID" value="MEJ8847139.1"/>
    <property type="molecule type" value="Genomic_DNA"/>
</dbReference>
<dbReference type="Proteomes" id="UP001385892">
    <property type="component" value="Unassembled WGS sequence"/>
</dbReference>
<proteinExistence type="inferred from homology"/>
<comment type="similarity">
    <text evidence="1">Belongs to the UPF0065 (bug) family.</text>
</comment>
<dbReference type="PIRSF" id="PIRSF017082">
    <property type="entry name" value="YflP"/>
    <property type="match status" value="1"/>
</dbReference>
<evidence type="ECO:0000256" key="1">
    <source>
        <dbReference type="ARBA" id="ARBA00006987"/>
    </source>
</evidence>
<dbReference type="InterPro" id="IPR042100">
    <property type="entry name" value="Bug_dom1"/>
</dbReference>
<name>A0ABU8WIG6_9BURK</name>
<feature type="chain" id="PRO_5047456953" evidence="2">
    <location>
        <begin position="31"/>
        <end position="329"/>
    </location>
</feature>
<keyword evidence="4" id="KW-1185">Reference proteome</keyword>
<accession>A0ABU8WIG6</accession>
<comment type="caution">
    <text evidence="3">The sequence shown here is derived from an EMBL/GenBank/DDBJ whole genome shotgun (WGS) entry which is preliminary data.</text>
</comment>
<keyword evidence="2" id="KW-0732">Signal</keyword>
<organism evidence="3 4">
    <name type="scientific">Variovorax rhizosphaerae</name>
    <dbReference type="NCBI Taxonomy" id="1836200"/>
    <lineage>
        <taxon>Bacteria</taxon>
        <taxon>Pseudomonadati</taxon>
        <taxon>Pseudomonadota</taxon>
        <taxon>Betaproteobacteria</taxon>
        <taxon>Burkholderiales</taxon>
        <taxon>Comamonadaceae</taxon>
        <taxon>Variovorax</taxon>
    </lineage>
</organism>
<evidence type="ECO:0000256" key="2">
    <source>
        <dbReference type="SAM" id="SignalP"/>
    </source>
</evidence>
<dbReference type="PROSITE" id="PS51318">
    <property type="entry name" value="TAT"/>
    <property type="match status" value="1"/>
</dbReference>
<dbReference type="PANTHER" id="PTHR42928:SF5">
    <property type="entry name" value="BLR1237 PROTEIN"/>
    <property type="match status" value="1"/>
</dbReference>
<evidence type="ECO:0000313" key="4">
    <source>
        <dbReference type="Proteomes" id="UP001385892"/>
    </source>
</evidence>
<evidence type="ECO:0000313" key="3">
    <source>
        <dbReference type="EMBL" id="MEJ8847139.1"/>
    </source>
</evidence>
<dbReference type="Gene3D" id="3.40.190.150">
    <property type="entry name" value="Bordetella uptake gene, domain 1"/>
    <property type="match status" value="1"/>
</dbReference>
<feature type="signal peptide" evidence="2">
    <location>
        <begin position="1"/>
        <end position="30"/>
    </location>
</feature>
<dbReference type="InterPro" id="IPR005064">
    <property type="entry name" value="BUG"/>
</dbReference>